<dbReference type="EMBL" id="ACGU01000032">
    <property type="protein sequence ID" value="EEJ72598.1"/>
    <property type="molecule type" value="Genomic_DNA"/>
</dbReference>
<organism evidence="2 3">
    <name type="scientific">Lactobacillus ultunensis DSM 16047</name>
    <dbReference type="NCBI Taxonomy" id="525365"/>
    <lineage>
        <taxon>Bacteria</taxon>
        <taxon>Bacillati</taxon>
        <taxon>Bacillota</taxon>
        <taxon>Bacilli</taxon>
        <taxon>Lactobacillales</taxon>
        <taxon>Lactobacillaceae</taxon>
        <taxon>Lactobacillus</taxon>
    </lineage>
</organism>
<keyword evidence="1" id="KW-0472">Membrane</keyword>
<evidence type="ECO:0000313" key="3">
    <source>
        <dbReference type="Proteomes" id="UP000005583"/>
    </source>
</evidence>
<evidence type="ECO:0000256" key="1">
    <source>
        <dbReference type="SAM" id="Phobius"/>
    </source>
</evidence>
<keyword evidence="1" id="KW-0812">Transmembrane</keyword>
<comment type="caution">
    <text evidence="2">The sequence shown here is derived from an EMBL/GenBank/DDBJ whole genome shotgun (WGS) entry which is preliminary data.</text>
</comment>
<keyword evidence="3" id="KW-1185">Reference proteome</keyword>
<dbReference type="HOGENOM" id="CLU_2862241_0_0_9"/>
<gene>
    <name evidence="2" type="ORF">HMPREF0548_0496</name>
</gene>
<accession>C2ELF0</accession>
<proteinExistence type="predicted"/>
<dbReference type="AlphaFoldDB" id="C2ELF0"/>
<sequence>MLTYYGFVTLLFLGITALYFGMLIGHLVNHIKENTGYILATFCFMLIITTLAFIGGIATHSLTY</sequence>
<evidence type="ECO:0000313" key="2">
    <source>
        <dbReference type="EMBL" id="EEJ72598.1"/>
    </source>
</evidence>
<dbReference type="STRING" id="525365.HMPREF0548_0496"/>
<dbReference type="RefSeq" id="WP_007125028.1">
    <property type="nucleotide sequence ID" value="NZ_AZFO01000020.1"/>
</dbReference>
<feature type="transmembrane region" description="Helical" evidence="1">
    <location>
        <begin position="6"/>
        <end position="25"/>
    </location>
</feature>
<feature type="transmembrane region" description="Helical" evidence="1">
    <location>
        <begin position="37"/>
        <end position="58"/>
    </location>
</feature>
<name>C2ELF0_9LACO</name>
<reference evidence="2 3" key="1">
    <citation type="submission" date="2009-01" db="EMBL/GenBank/DDBJ databases">
        <authorList>
            <person name="Qin X."/>
            <person name="Bachman B."/>
            <person name="Battles P."/>
            <person name="Bell A."/>
            <person name="Bess C."/>
            <person name="Bickham C."/>
            <person name="Chaboub L."/>
            <person name="Chen D."/>
            <person name="Coyle M."/>
            <person name="Deiros D.R."/>
            <person name="Dinh H."/>
            <person name="Forbes L."/>
            <person name="Fowler G."/>
            <person name="Francisco L."/>
            <person name="Fu Q."/>
            <person name="Gubbala S."/>
            <person name="Hale W."/>
            <person name="Han Y."/>
            <person name="Hemphill L."/>
            <person name="Highlander S.K."/>
            <person name="Hirani K."/>
            <person name="Hogues M."/>
            <person name="Jackson L."/>
            <person name="Jakkamsetti A."/>
            <person name="Javaid M."/>
            <person name="Jiang H."/>
            <person name="Korchina V."/>
            <person name="Kovar C."/>
            <person name="Lara F."/>
            <person name="Lee S."/>
            <person name="Mata R."/>
            <person name="Mathew T."/>
            <person name="Moen C."/>
            <person name="Morales K."/>
            <person name="Munidasa M."/>
            <person name="Nazareth L."/>
            <person name="Ngo R."/>
            <person name="Nguyen L."/>
            <person name="Okwuonu G."/>
            <person name="Ongeri F."/>
            <person name="Patil S."/>
            <person name="Petrosino J."/>
            <person name="Pham C."/>
            <person name="Pham P."/>
            <person name="Pu L.-L."/>
            <person name="Puazo M."/>
            <person name="Raj R."/>
            <person name="Reid J."/>
            <person name="Rouhana J."/>
            <person name="Saada N."/>
            <person name="Shang Y."/>
            <person name="Simmons D."/>
            <person name="Thornton R."/>
            <person name="Warren J."/>
            <person name="Weissenberger G."/>
            <person name="Zhang J."/>
            <person name="Zhang L."/>
            <person name="Zhou C."/>
            <person name="Zhu D."/>
            <person name="Muzny D."/>
            <person name="Worley K."/>
            <person name="Gibbs R."/>
        </authorList>
    </citation>
    <scope>NUCLEOTIDE SEQUENCE [LARGE SCALE GENOMIC DNA]</scope>
    <source>
        <strain evidence="2 3">DSM 16047</strain>
    </source>
</reference>
<protein>
    <submittedName>
        <fullName evidence="2">Uncharacterized protein</fullName>
    </submittedName>
</protein>
<keyword evidence="1" id="KW-1133">Transmembrane helix</keyword>
<dbReference type="Proteomes" id="UP000005583">
    <property type="component" value="Unassembled WGS sequence"/>
</dbReference>
<dbReference type="PATRIC" id="fig|525365.8.peg.803"/>